<gene>
    <name evidence="7" type="ORF">NCTC10060_05723</name>
</gene>
<dbReference type="Proteomes" id="UP000254633">
    <property type="component" value="Unassembled WGS sequence"/>
</dbReference>
<name>A0A379XXP7_SALDZ</name>
<dbReference type="InterPro" id="IPR035658">
    <property type="entry name" value="TrbF"/>
</dbReference>
<dbReference type="GO" id="GO:0016020">
    <property type="term" value="C:membrane"/>
    <property type="evidence" value="ECO:0007669"/>
    <property type="project" value="UniProtKB-SubCell"/>
</dbReference>
<accession>A0A379XXP7</accession>
<keyword evidence="4 5" id="KW-0472">Membrane</keyword>
<organism evidence="7 8">
    <name type="scientific">Salmonella diarizonae</name>
    <dbReference type="NCBI Taxonomy" id="59204"/>
    <lineage>
        <taxon>Bacteria</taxon>
        <taxon>Pseudomonadati</taxon>
        <taxon>Pseudomonadota</taxon>
        <taxon>Gammaproteobacteria</taxon>
        <taxon>Enterobacterales</taxon>
        <taxon>Enterobacteriaceae</taxon>
        <taxon>Salmonella</taxon>
    </lineage>
</organism>
<reference evidence="7 8" key="1">
    <citation type="submission" date="2018-06" db="EMBL/GenBank/DDBJ databases">
        <authorList>
            <consortium name="Pathogen Informatics"/>
            <person name="Doyle S."/>
        </authorList>
    </citation>
    <scope>NUCLEOTIDE SEQUENCE [LARGE SCALE GENOMIC DNA]</scope>
    <source>
        <strain evidence="7 8">NCTC10060</strain>
    </source>
</reference>
<evidence type="ECO:0000256" key="4">
    <source>
        <dbReference type="ARBA" id="ARBA00023136"/>
    </source>
</evidence>
<dbReference type="CDD" id="cd16425">
    <property type="entry name" value="TrbF"/>
    <property type="match status" value="1"/>
</dbReference>
<dbReference type="RefSeq" id="WP_136057835.1">
    <property type="nucleotide sequence ID" value="NZ_DACWWF010000018.1"/>
</dbReference>
<evidence type="ECO:0000256" key="2">
    <source>
        <dbReference type="ARBA" id="ARBA00022692"/>
    </source>
</evidence>
<evidence type="ECO:0000259" key="6">
    <source>
        <dbReference type="Pfam" id="PF04335"/>
    </source>
</evidence>
<keyword evidence="3 5" id="KW-1133">Transmembrane helix</keyword>
<keyword evidence="2 5" id="KW-0812">Transmembrane</keyword>
<evidence type="ECO:0000256" key="3">
    <source>
        <dbReference type="ARBA" id="ARBA00022989"/>
    </source>
</evidence>
<dbReference type="InterPro" id="IPR032710">
    <property type="entry name" value="NTF2-like_dom_sf"/>
</dbReference>
<evidence type="ECO:0000313" key="7">
    <source>
        <dbReference type="EMBL" id="SUI37626.1"/>
    </source>
</evidence>
<dbReference type="Pfam" id="PF04335">
    <property type="entry name" value="VirB8"/>
    <property type="match status" value="1"/>
</dbReference>
<feature type="transmembrane region" description="Helical" evidence="5">
    <location>
        <begin position="38"/>
        <end position="60"/>
    </location>
</feature>
<dbReference type="Gene3D" id="3.10.450.230">
    <property type="entry name" value="VirB8 protein"/>
    <property type="match status" value="1"/>
</dbReference>
<dbReference type="InterPro" id="IPR007430">
    <property type="entry name" value="VirB8"/>
</dbReference>
<feature type="domain" description="Bacterial virulence protein VirB8" evidence="6">
    <location>
        <begin position="21"/>
        <end position="233"/>
    </location>
</feature>
<evidence type="ECO:0000256" key="5">
    <source>
        <dbReference type="SAM" id="Phobius"/>
    </source>
</evidence>
<dbReference type="AlphaFoldDB" id="A0A379XXP7"/>
<dbReference type="SUPFAM" id="SSF54427">
    <property type="entry name" value="NTF2-like"/>
    <property type="match status" value="1"/>
</dbReference>
<proteinExistence type="predicted"/>
<evidence type="ECO:0000313" key="8">
    <source>
        <dbReference type="Proteomes" id="UP000254633"/>
    </source>
</evidence>
<protein>
    <submittedName>
        <fullName evidence="7">Conjugal transfer protein TrbF</fullName>
    </submittedName>
</protein>
<comment type="subcellular location">
    <subcellularLocation>
        <location evidence="1">Membrane</location>
        <topology evidence="1">Single-pass membrane protein</topology>
    </subcellularLocation>
</comment>
<evidence type="ECO:0000256" key="1">
    <source>
        <dbReference type="ARBA" id="ARBA00004167"/>
    </source>
</evidence>
<sequence>MKLFNSKKTPQPDSPNPYLNARRSWNIHMGHVQQFGTLGIFFGVAGLLIGLAAVGGITYIGSQPKFIPMVYQQDKAGNTISLTRADKLPPAKIDDFRTAAWNFISNIRTVTPDSELQRKAVLQTYAYLSPDDPATIKTNEYLNGNKARNPFNRAKTEMVSTELLSAIQQSPDTWQIDWTETTRNRDGTMKNNPVKMRALVTVYQNTDLNAKIKGNNDVMNPHRIFIKDYNWSKQL</sequence>
<dbReference type="EMBL" id="UGXH01000005">
    <property type="protein sequence ID" value="SUI37626.1"/>
    <property type="molecule type" value="Genomic_DNA"/>
</dbReference>